<name>A0A9P8QTQ5_9HYPO</name>
<protein>
    <submittedName>
        <fullName evidence="1">Uncharacterized protein</fullName>
    </submittedName>
</protein>
<dbReference type="Proteomes" id="UP000827724">
    <property type="component" value="Unassembled WGS sequence"/>
</dbReference>
<keyword evidence="2" id="KW-1185">Reference proteome</keyword>
<dbReference type="OrthoDB" id="4578803at2759"/>
<gene>
    <name evidence="1" type="ORF">Trco_002469</name>
</gene>
<evidence type="ECO:0000313" key="2">
    <source>
        <dbReference type="Proteomes" id="UP000827724"/>
    </source>
</evidence>
<comment type="caution">
    <text evidence="1">The sequence shown here is derived from an EMBL/GenBank/DDBJ whole genome shotgun (WGS) entry which is preliminary data.</text>
</comment>
<dbReference type="AlphaFoldDB" id="A0A9P8QTQ5"/>
<organism evidence="1 2">
    <name type="scientific">Trichoderma cornu-damae</name>
    <dbReference type="NCBI Taxonomy" id="654480"/>
    <lineage>
        <taxon>Eukaryota</taxon>
        <taxon>Fungi</taxon>
        <taxon>Dikarya</taxon>
        <taxon>Ascomycota</taxon>
        <taxon>Pezizomycotina</taxon>
        <taxon>Sordariomycetes</taxon>
        <taxon>Hypocreomycetidae</taxon>
        <taxon>Hypocreales</taxon>
        <taxon>Hypocreaceae</taxon>
        <taxon>Trichoderma</taxon>
    </lineage>
</organism>
<dbReference type="EMBL" id="JAIWOZ010000002">
    <property type="protein sequence ID" value="KAH6609123.1"/>
    <property type="molecule type" value="Genomic_DNA"/>
</dbReference>
<proteinExistence type="predicted"/>
<evidence type="ECO:0000313" key="1">
    <source>
        <dbReference type="EMBL" id="KAH6609123.1"/>
    </source>
</evidence>
<sequence length="160" mass="17011">MQYCFADHNCVLHLAKAFIPSSRALAQPISGNYSNKSSQVSGPSSPRMRFPPINTILPLAACLVSGAASLEVFAPADPCPTVTSTRTQCSTCMRMMCITESTISHREGYFVTLPCGCPQASGVYTKTVTACATSSPCWNCHTGFPFTTTATDCPEPTGKN</sequence>
<reference evidence="1" key="1">
    <citation type="submission" date="2021-08" db="EMBL/GenBank/DDBJ databases">
        <title>Chromosome-Level Trichoderma cornu-damae using Hi-C Data.</title>
        <authorList>
            <person name="Kim C.S."/>
        </authorList>
    </citation>
    <scope>NUCLEOTIDE SEQUENCE</scope>
    <source>
        <strain evidence="1">KA19-0412C</strain>
    </source>
</reference>
<accession>A0A9P8QTQ5</accession>